<dbReference type="Pfam" id="PF01585">
    <property type="entry name" value="G-patch"/>
    <property type="match status" value="1"/>
</dbReference>
<feature type="domain" description="G-patch" evidence="3">
    <location>
        <begin position="322"/>
        <end position="373"/>
    </location>
</feature>
<protein>
    <recommendedName>
        <fullName evidence="6">G-patch domain-containing protein</fullName>
    </recommendedName>
</protein>
<feature type="region of interest" description="Disordered" evidence="1">
    <location>
        <begin position="27"/>
        <end position="51"/>
    </location>
</feature>
<evidence type="ECO:0008006" key="6">
    <source>
        <dbReference type="Google" id="ProtNLM"/>
    </source>
</evidence>
<dbReference type="Pfam" id="PF00498">
    <property type="entry name" value="FHA"/>
    <property type="match status" value="1"/>
</dbReference>
<dbReference type="AlphaFoldDB" id="A0A8H2ZTE7"/>
<organism evidence="4 5">
    <name type="scientific">Rhizoctonia solani</name>
    <dbReference type="NCBI Taxonomy" id="456999"/>
    <lineage>
        <taxon>Eukaryota</taxon>
        <taxon>Fungi</taxon>
        <taxon>Dikarya</taxon>
        <taxon>Basidiomycota</taxon>
        <taxon>Agaricomycotina</taxon>
        <taxon>Agaricomycetes</taxon>
        <taxon>Cantharellales</taxon>
        <taxon>Ceratobasidiaceae</taxon>
        <taxon>Rhizoctonia</taxon>
    </lineage>
</organism>
<evidence type="ECO:0000313" key="5">
    <source>
        <dbReference type="Proteomes" id="UP000663846"/>
    </source>
</evidence>
<evidence type="ECO:0000313" key="4">
    <source>
        <dbReference type="EMBL" id="CAE6335132.1"/>
    </source>
</evidence>
<proteinExistence type="predicted"/>
<dbReference type="PANTHER" id="PTHR23106">
    <property type="entry name" value="ANGIOGENIC FACTOR WITH G PATCH AND FHA DOMAINS 1"/>
    <property type="match status" value="1"/>
</dbReference>
<sequence>MSHDRSTSNLLPETSSFDYRPEFEWPGTDELPKPFSTTFEPQALPNSGSQRHPVAHNSSFLRLIVMSSSVLPSKAVALIDSFEEVSIGRDRCATPRLRLKELAVSKYHASIYWDSQTDHWSLVDVGSTHGTRLVSADTPLAKLSGSICNRGYTATELNRLAPPKTASLPRALSHLQHIIIGSTTFVVHIHDDRVPCDGCAITQENMLDLDARTKSKITTSNTGAGLNVTESMRTLKRNLLSQPLYSRRDLRSAHDPEVYVDRAELRRKRFPGWREAPPRREPVVSQQVPSRPYARMHPPQIIRTTGVLEQEPKSNVPSPIPLDNVGHKLLTKQGWKPGSALGSHTETGQAPSGLIEPLAPQSTTNRRGLGMHQ</sequence>
<dbReference type="Gene3D" id="2.60.200.20">
    <property type="match status" value="1"/>
</dbReference>
<dbReference type="InterPro" id="IPR008984">
    <property type="entry name" value="SMAD_FHA_dom_sf"/>
</dbReference>
<evidence type="ECO:0000259" key="2">
    <source>
        <dbReference type="PROSITE" id="PS50006"/>
    </source>
</evidence>
<accession>A0A8H2ZTE7</accession>
<gene>
    <name evidence="4" type="ORF">RDB_LOCUS70</name>
</gene>
<feature type="compositionally biased region" description="Polar residues" evidence="1">
    <location>
        <begin position="35"/>
        <end position="51"/>
    </location>
</feature>
<reference evidence="4" key="1">
    <citation type="submission" date="2021-01" db="EMBL/GenBank/DDBJ databases">
        <authorList>
            <person name="Kaushik A."/>
        </authorList>
    </citation>
    <scope>NUCLEOTIDE SEQUENCE</scope>
    <source>
        <strain evidence="4">AG1-1C</strain>
    </source>
</reference>
<dbReference type="EMBL" id="CAJMWS010000002">
    <property type="protein sequence ID" value="CAE6335132.1"/>
    <property type="molecule type" value="Genomic_DNA"/>
</dbReference>
<feature type="region of interest" description="Disordered" evidence="1">
    <location>
        <begin position="333"/>
        <end position="373"/>
    </location>
</feature>
<dbReference type="InterPro" id="IPR053027">
    <property type="entry name" value="AGGF1"/>
</dbReference>
<dbReference type="Proteomes" id="UP000663846">
    <property type="component" value="Unassembled WGS sequence"/>
</dbReference>
<comment type="caution">
    <text evidence="4">The sequence shown here is derived from an EMBL/GenBank/DDBJ whole genome shotgun (WGS) entry which is preliminary data.</text>
</comment>
<dbReference type="InterPro" id="IPR000253">
    <property type="entry name" value="FHA_dom"/>
</dbReference>
<name>A0A8H2ZTE7_9AGAM</name>
<evidence type="ECO:0000259" key="3">
    <source>
        <dbReference type="PROSITE" id="PS50174"/>
    </source>
</evidence>
<dbReference type="PANTHER" id="PTHR23106:SF24">
    <property type="entry name" value="ANGIOGENIC FACTOR WITH G PATCH AND FHA DOMAINS 1"/>
    <property type="match status" value="1"/>
</dbReference>
<dbReference type="GO" id="GO:0003676">
    <property type="term" value="F:nucleic acid binding"/>
    <property type="evidence" value="ECO:0007669"/>
    <property type="project" value="InterPro"/>
</dbReference>
<dbReference type="InterPro" id="IPR000467">
    <property type="entry name" value="G_patch_dom"/>
</dbReference>
<dbReference type="SMART" id="SM00443">
    <property type="entry name" value="G_patch"/>
    <property type="match status" value="1"/>
</dbReference>
<dbReference type="PROSITE" id="PS50006">
    <property type="entry name" value="FHA_DOMAIN"/>
    <property type="match status" value="1"/>
</dbReference>
<evidence type="ECO:0000256" key="1">
    <source>
        <dbReference type="SAM" id="MobiDB-lite"/>
    </source>
</evidence>
<dbReference type="PROSITE" id="PS50174">
    <property type="entry name" value="G_PATCH"/>
    <property type="match status" value="1"/>
</dbReference>
<dbReference type="SUPFAM" id="SSF49879">
    <property type="entry name" value="SMAD/FHA domain"/>
    <property type="match status" value="1"/>
</dbReference>
<feature type="domain" description="FHA" evidence="2">
    <location>
        <begin position="85"/>
        <end position="133"/>
    </location>
</feature>
<dbReference type="SMART" id="SM00240">
    <property type="entry name" value="FHA"/>
    <property type="match status" value="1"/>
</dbReference>